<organism evidence="1 2">
    <name type="scientific">Mycolicibacterium septicum DSM 44393</name>
    <dbReference type="NCBI Taxonomy" id="1341646"/>
    <lineage>
        <taxon>Bacteria</taxon>
        <taxon>Bacillati</taxon>
        <taxon>Actinomycetota</taxon>
        <taxon>Actinomycetes</taxon>
        <taxon>Mycobacteriales</taxon>
        <taxon>Mycobacteriaceae</taxon>
        <taxon>Mycolicibacterium</taxon>
    </lineage>
</organism>
<protein>
    <recommendedName>
        <fullName evidence="3">Dehydratase</fullName>
    </recommendedName>
</protein>
<accession>A0A7X6MVP1</accession>
<evidence type="ECO:0000313" key="2">
    <source>
        <dbReference type="Proteomes" id="UP000518188"/>
    </source>
</evidence>
<sequence length="156" mass="16938">MNSSDTGAAARPALRFDEVSVGDSLPTVSLEVTYKRICMNAASTWDWFPGHHNPEYARSQGQRTIYLSTLFFHGFIDRGLNEWAGPDALIRRRTISMIRSIYPGQTATLSGKVVGKRDDGGRYLVDLELLVSSEDGPCVPSEATVELGAETGAAAT</sequence>
<evidence type="ECO:0000313" key="1">
    <source>
        <dbReference type="EMBL" id="NKZ14896.1"/>
    </source>
</evidence>
<gene>
    <name evidence="1" type="ORF">HGA11_28330</name>
</gene>
<comment type="caution">
    <text evidence="1">The sequence shown here is derived from an EMBL/GenBank/DDBJ whole genome shotgun (WGS) entry which is preliminary data.</text>
</comment>
<dbReference type="InterPro" id="IPR029069">
    <property type="entry name" value="HotDog_dom_sf"/>
</dbReference>
<dbReference type="RefSeq" id="WP_044524744.1">
    <property type="nucleotide sequence ID" value="NZ_HG322954.1"/>
</dbReference>
<dbReference type="EMBL" id="JAAXPJ010000015">
    <property type="protein sequence ID" value="NKZ14896.1"/>
    <property type="molecule type" value="Genomic_DNA"/>
</dbReference>
<dbReference type="AlphaFoldDB" id="A0A7X6MVP1"/>
<dbReference type="Gene3D" id="3.10.129.10">
    <property type="entry name" value="Hotdog Thioesterase"/>
    <property type="match status" value="1"/>
</dbReference>
<name>A0A7X6MVP1_9MYCO</name>
<dbReference type="Proteomes" id="UP000518188">
    <property type="component" value="Unassembled WGS sequence"/>
</dbReference>
<dbReference type="SUPFAM" id="SSF54637">
    <property type="entry name" value="Thioesterase/thiol ester dehydrase-isomerase"/>
    <property type="match status" value="1"/>
</dbReference>
<proteinExistence type="predicted"/>
<reference evidence="1 2" key="1">
    <citation type="submission" date="2020-04" db="EMBL/GenBank/DDBJ databases">
        <title>MicrobeNet Type strains.</title>
        <authorList>
            <person name="Nicholson A.C."/>
        </authorList>
    </citation>
    <scope>NUCLEOTIDE SEQUENCE [LARGE SCALE GENOMIC DNA]</scope>
    <source>
        <strain evidence="1 2">ATCC 700731</strain>
    </source>
</reference>
<evidence type="ECO:0008006" key="3">
    <source>
        <dbReference type="Google" id="ProtNLM"/>
    </source>
</evidence>